<accession>A0A6J4QY99</accession>
<dbReference type="AlphaFoldDB" id="A0A6J4QY99"/>
<reference evidence="2" key="1">
    <citation type="submission" date="2020-02" db="EMBL/GenBank/DDBJ databases">
        <authorList>
            <person name="Meier V. D."/>
        </authorList>
    </citation>
    <scope>NUCLEOTIDE SEQUENCE</scope>
    <source>
        <strain evidence="2">AVDCRST_MAG01</strain>
    </source>
</reference>
<sequence>GIGKLQSGDGVASRRAAGARGSAEP</sequence>
<evidence type="ECO:0000256" key="1">
    <source>
        <dbReference type="SAM" id="MobiDB-lite"/>
    </source>
</evidence>
<feature type="region of interest" description="Disordered" evidence="1">
    <location>
        <begin position="1"/>
        <end position="25"/>
    </location>
</feature>
<feature type="compositionally biased region" description="Low complexity" evidence="1">
    <location>
        <begin position="7"/>
        <end position="25"/>
    </location>
</feature>
<evidence type="ECO:0000313" key="2">
    <source>
        <dbReference type="EMBL" id="CAA9454389.1"/>
    </source>
</evidence>
<proteinExistence type="predicted"/>
<organism evidence="2">
    <name type="scientific">uncultured Rubrobacteraceae bacterium</name>
    <dbReference type="NCBI Taxonomy" id="349277"/>
    <lineage>
        <taxon>Bacteria</taxon>
        <taxon>Bacillati</taxon>
        <taxon>Actinomycetota</taxon>
        <taxon>Rubrobacteria</taxon>
        <taxon>Rubrobacterales</taxon>
        <taxon>Rubrobacteraceae</taxon>
        <taxon>environmental samples</taxon>
    </lineage>
</organism>
<gene>
    <name evidence="2" type="ORF">AVDCRST_MAG01-01-4984</name>
</gene>
<dbReference type="EMBL" id="CADCUW010000653">
    <property type="protein sequence ID" value="CAA9454389.1"/>
    <property type="molecule type" value="Genomic_DNA"/>
</dbReference>
<name>A0A6J4QY99_9ACTN</name>
<feature type="non-terminal residue" evidence="2">
    <location>
        <position position="25"/>
    </location>
</feature>
<feature type="non-terminal residue" evidence="2">
    <location>
        <position position="1"/>
    </location>
</feature>
<protein>
    <submittedName>
        <fullName evidence="2">Uncharacterized protein</fullName>
    </submittedName>
</protein>